<evidence type="ECO:0000313" key="3">
    <source>
        <dbReference type="Proteomes" id="UP000053617"/>
    </source>
</evidence>
<dbReference type="RefSeq" id="XP_013277752.1">
    <property type="nucleotide sequence ID" value="XM_013422298.1"/>
</dbReference>
<dbReference type="VEuPathDB" id="FungiDB:Z518_01700"/>
<protein>
    <submittedName>
        <fullName evidence="2">Rhinocladiella mackenziei CBS 650.93 unplaced genomic scaffold supercont1.1, whole genome shotgun sequence</fullName>
    </submittedName>
</protein>
<evidence type="ECO:0000313" key="2">
    <source>
        <dbReference type="EMBL" id="KIX10616.1"/>
    </source>
</evidence>
<dbReference type="AlphaFoldDB" id="A0A0D2J4I8"/>
<dbReference type="EMBL" id="KN847475">
    <property type="protein sequence ID" value="KIX10616.1"/>
    <property type="molecule type" value="Genomic_DNA"/>
</dbReference>
<evidence type="ECO:0000256" key="1">
    <source>
        <dbReference type="SAM" id="MobiDB-lite"/>
    </source>
</evidence>
<sequence>MYIERLNNCTATSCNATDQQDTYSAIAEICAVFSIPITIGPEATALTSTSNPLFSTVAIPSQSSLPPVITTITSGATSITMSASENVPVSTSHASTSTVSMNSSGSSGGSSTSVQSSTSSFAGATAASSTPTDNESSHFSSPSRMALILGVGLTSIIHLILV</sequence>
<keyword evidence="3" id="KW-1185">Reference proteome</keyword>
<dbReference type="HOGENOM" id="CLU_117272_0_0_1"/>
<accession>A0A0D2J4I8</accession>
<dbReference type="Proteomes" id="UP000053617">
    <property type="component" value="Unassembled WGS sequence"/>
</dbReference>
<dbReference type="OrthoDB" id="4161288at2759"/>
<feature type="region of interest" description="Disordered" evidence="1">
    <location>
        <begin position="83"/>
        <end position="116"/>
    </location>
</feature>
<proteinExistence type="predicted"/>
<reference evidence="2 3" key="1">
    <citation type="submission" date="2015-01" db="EMBL/GenBank/DDBJ databases">
        <title>The Genome Sequence of Rhinocladiella mackenzie CBS 650.93.</title>
        <authorList>
            <consortium name="The Broad Institute Genomics Platform"/>
            <person name="Cuomo C."/>
            <person name="de Hoog S."/>
            <person name="Gorbushina A."/>
            <person name="Stielow B."/>
            <person name="Teixiera M."/>
            <person name="Abouelleil A."/>
            <person name="Chapman S.B."/>
            <person name="Priest M."/>
            <person name="Young S.K."/>
            <person name="Wortman J."/>
            <person name="Nusbaum C."/>
            <person name="Birren B."/>
        </authorList>
    </citation>
    <scope>NUCLEOTIDE SEQUENCE [LARGE SCALE GENOMIC DNA]</scope>
    <source>
        <strain evidence="2 3">CBS 650.93</strain>
    </source>
</reference>
<gene>
    <name evidence="2" type="ORF">Z518_01700</name>
</gene>
<name>A0A0D2J4I8_9EURO</name>
<dbReference type="GeneID" id="25289771"/>
<organism evidence="2 3">
    <name type="scientific">Rhinocladiella mackenziei CBS 650.93</name>
    <dbReference type="NCBI Taxonomy" id="1442369"/>
    <lineage>
        <taxon>Eukaryota</taxon>
        <taxon>Fungi</taxon>
        <taxon>Dikarya</taxon>
        <taxon>Ascomycota</taxon>
        <taxon>Pezizomycotina</taxon>
        <taxon>Eurotiomycetes</taxon>
        <taxon>Chaetothyriomycetidae</taxon>
        <taxon>Chaetothyriales</taxon>
        <taxon>Herpotrichiellaceae</taxon>
        <taxon>Rhinocladiella</taxon>
    </lineage>
</organism>